<reference evidence="4" key="1">
    <citation type="journal article" date="2019" name="Int. J. Syst. Evol. Microbiol.">
        <title>The Global Catalogue of Microorganisms (GCM) 10K type strain sequencing project: providing services to taxonomists for standard genome sequencing and annotation.</title>
        <authorList>
            <consortium name="The Broad Institute Genomics Platform"/>
            <consortium name="The Broad Institute Genome Sequencing Center for Infectious Disease"/>
            <person name="Wu L."/>
            <person name="Ma J."/>
        </authorList>
    </citation>
    <scope>NUCLEOTIDE SEQUENCE [LARGE SCALE GENOMIC DNA]</scope>
    <source>
        <strain evidence="4">KCTC 62784</strain>
    </source>
</reference>
<dbReference type="RefSeq" id="WP_164711766.1">
    <property type="nucleotide sequence ID" value="NZ_AP024912.1"/>
</dbReference>
<keyword evidence="3" id="KW-0012">Acyltransferase</keyword>
<dbReference type="InterPro" id="IPR002656">
    <property type="entry name" value="Acyl_transf_3_dom"/>
</dbReference>
<feature type="transmembrane region" description="Helical" evidence="1">
    <location>
        <begin position="38"/>
        <end position="56"/>
    </location>
</feature>
<feature type="transmembrane region" description="Helical" evidence="1">
    <location>
        <begin position="140"/>
        <end position="160"/>
    </location>
</feature>
<proteinExistence type="predicted"/>
<feature type="transmembrane region" description="Helical" evidence="1">
    <location>
        <begin position="166"/>
        <end position="183"/>
    </location>
</feature>
<dbReference type="EMBL" id="JBHRSE010000002">
    <property type="protein sequence ID" value="MFC3022267.1"/>
    <property type="molecule type" value="Genomic_DNA"/>
</dbReference>
<comment type="caution">
    <text evidence="3">The sequence shown here is derived from an EMBL/GenBank/DDBJ whole genome shotgun (WGS) entry which is preliminary data.</text>
</comment>
<feature type="transmembrane region" description="Helical" evidence="1">
    <location>
        <begin position="107"/>
        <end position="131"/>
    </location>
</feature>
<keyword evidence="1" id="KW-1133">Transmembrane helix</keyword>
<feature type="domain" description="Acyltransferase 3" evidence="2">
    <location>
        <begin position="4"/>
        <end position="302"/>
    </location>
</feature>
<evidence type="ECO:0000256" key="1">
    <source>
        <dbReference type="SAM" id="Phobius"/>
    </source>
</evidence>
<dbReference type="Pfam" id="PF01757">
    <property type="entry name" value="Acyl_transf_3"/>
    <property type="match status" value="1"/>
</dbReference>
<keyword evidence="3" id="KW-0808">Transferase</keyword>
<feature type="transmembrane region" description="Helical" evidence="1">
    <location>
        <begin position="68"/>
        <end position="87"/>
    </location>
</feature>
<keyword evidence="4" id="KW-1185">Reference proteome</keyword>
<keyword evidence="1" id="KW-0472">Membrane</keyword>
<gene>
    <name evidence="3" type="ORF">ACFODT_00165</name>
</gene>
<dbReference type="GO" id="GO:0016746">
    <property type="term" value="F:acyltransferase activity"/>
    <property type="evidence" value="ECO:0007669"/>
    <property type="project" value="UniProtKB-KW"/>
</dbReference>
<feature type="transmembrane region" description="Helical" evidence="1">
    <location>
        <begin position="225"/>
        <end position="246"/>
    </location>
</feature>
<feature type="transmembrane region" description="Helical" evidence="1">
    <location>
        <begin position="9"/>
        <end position="26"/>
    </location>
</feature>
<protein>
    <submittedName>
        <fullName evidence="3">Acyltransferase family protein</fullName>
    </submittedName>
</protein>
<name>A0ABV7C2Q2_9VIBR</name>
<feature type="transmembrane region" description="Helical" evidence="1">
    <location>
        <begin position="286"/>
        <end position="303"/>
    </location>
</feature>
<evidence type="ECO:0000313" key="3">
    <source>
        <dbReference type="EMBL" id="MFC3022267.1"/>
    </source>
</evidence>
<accession>A0ABV7C2Q2</accession>
<feature type="transmembrane region" description="Helical" evidence="1">
    <location>
        <begin position="258"/>
        <end position="280"/>
    </location>
</feature>
<evidence type="ECO:0000313" key="4">
    <source>
        <dbReference type="Proteomes" id="UP001595384"/>
    </source>
</evidence>
<evidence type="ECO:0000259" key="2">
    <source>
        <dbReference type="Pfam" id="PF01757"/>
    </source>
</evidence>
<sequence>MRLYTLDSLKAVAAFFVITLHVGLYRDLSSFYGEVIRLTGRWAVPFFFMSTGYFIGVKQLEARMPQHAVKIAKIFVITSLIYIPYSYFKHDFSLEHIAARVTSDTIIMSGMSFHLWYLSSLIFGLVTFYLLHHRLSHQSMLVLSALIVGGYFIVDLYPSITEHENWVRHMISLPCLFFGYRLSQVKVESISLPLTSGVALLSLAGIYLLPYWLDGDHTRDIMLRQFPIFVIPFCIALLLVAIKLNAKDNPVAKVGRDYSLMIYTCHPIFMYVIGKALAVHDMDSDIMIALLTFIVVTGFAIGLKTMCRPAYRVLNGGAIKARS</sequence>
<feature type="transmembrane region" description="Helical" evidence="1">
    <location>
        <begin position="190"/>
        <end position="213"/>
    </location>
</feature>
<organism evidence="3 4">
    <name type="scientific">Vibrio zhugei</name>
    <dbReference type="NCBI Taxonomy" id="2479546"/>
    <lineage>
        <taxon>Bacteria</taxon>
        <taxon>Pseudomonadati</taxon>
        <taxon>Pseudomonadota</taxon>
        <taxon>Gammaproteobacteria</taxon>
        <taxon>Vibrionales</taxon>
        <taxon>Vibrionaceae</taxon>
        <taxon>Vibrio</taxon>
    </lineage>
</organism>
<keyword evidence="1" id="KW-0812">Transmembrane</keyword>
<dbReference type="Proteomes" id="UP001595384">
    <property type="component" value="Unassembled WGS sequence"/>
</dbReference>